<name>A0A8D9BP52_9HEMI</name>
<dbReference type="AlphaFoldDB" id="A0A8D9BP52"/>
<dbReference type="EMBL" id="HBUF01648800">
    <property type="protein sequence ID" value="CAG6786563.1"/>
    <property type="molecule type" value="Transcribed_RNA"/>
</dbReference>
<evidence type="ECO:0000313" key="1">
    <source>
        <dbReference type="EMBL" id="CAG6786572.1"/>
    </source>
</evidence>
<sequence>MVPEVTAGFAQDRLVIVVYFLMADTARVDGRGIRVLGIKHHGLVFRVNLSRTHGHWFRVWEPLGRATRRTPGPHLVRIHVAPKPRRHLGAPSPHVRAHTLFV</sequence>
<dbReference type="EMBL" id="HBUF01648802">
    <property type="protein sequence ID" value="CAG6786572.1"/>
    <property type="molecule type" value="Transcribed_RNA"/>
</dbReference>
<organism evidence="1">
    <name type="scientific">Cacopsylla melanoneura</name>
    <dbReference type="NCBI Taxonomy" id="428564"/>
    <lineage>
        <taxon>Eukaryota</taxon>
        <taxon>Metazoa</taxon>
        <taxon>Ecdysozoa</taxon>
        <taxon>Arthropoda</taxon>
        <taxon>Hexapoda</taxon>
        <taxon>Insecta</taxon>
        <taxon>Pterygota</taxon>
        <taxon>Neoptera</taxon>
        <taxon>Paraneoptera</taxon>
        <taxon>Hemiptera</taxon>
        <taxon>Sternorrhyncha</taxon>
        <taxon>Psylloidea</taxon>
        <taxon>Psyllidae</taxon>
        <taxon>Psyllinae</taxon>
        <taxon>Cacopsylla</taxon>
    </lineage>
</organism>
<protein>
    <submittedName>
        <fullName evidence="1">Uncharacterized protein</fullName>
    </submittedName>
</protein>
<accession>A0A8D9BP52</accession>
<dbReference type="EMBL" id="HBUF01648801">
    <property type="protein sequence ID" value="CAG6786568.1"/>
    <property type="molecule type" value="Transcribed_RNA"/>
</dbReference>
<proteinExistence type="predicted"/>
<reference evidence="1" key="1">
    <citation type="submission" date="2021-05" db="EMBL/GenBank/DDBJ databases">
        <authorList>
            <person name="Alioto T."/>
            <person name="Alioto T."/>
            <person name="Gomez Garrido J."/>
        </authorList>
    </citation>
    <scope>NUCLEOTIDE SEQUENCE</scope>
</reference>